<sequence length="871" mass="90721">MGAVGAGELTVLEREGVYLVRRAEEPLAISFDHVDALPSKPGLHITVVVATAVKDDETDDLITALEPVRADLPSAGAPLVHLVMAYGAAESDTTPSAARRLCEQWNVDVVAAAGAAVLVPGGSLFSPDEPSTQGGWWLFSPGHVPRRLGSRYPTPSWEGAVERLHDEVAEGYTARQVPAGVLLQPHQATHEDVDALHFAVPVDPAGPALVIGVPGSPPVTPDAVASVLAALPGPVRRTTTLVPGDGRDVLATGQDVADALGVGVRVGTGMPVLCTDDTAPAAPRRTLVMDPTQGPSWHPYVDVVTCLPAQDGLVPPPRLEVWRTPLPDATQATDPGTLLLDDNWQVILTRSGMRIQRRGIPAPLYGHRPVDPQVMAVELGTSGMALDPTAWPALESLFSGLPADVRERVMLQVNGEHTAEDLQVLRRLAVRHDLALAPHGWRSSSPTAKQALPVVGAPQPGAPSPAAPRPVPAPIPLPASTVMSSARSASPASGAPGAVTATPAVRSEPAPAPTAGLPATATRAATHAAATAPPGPSTSPAPPAPDELPTAGPDERPPAPDQQPPHPLVTSSELAVPAPRHGTPAASGTNGPPAPGELPEPPPRPPTQPKATTPAENTTTASPSDGALRPVAHPATYRARSSSPAEHALLRVHLGDEWDRHVAAVHRALTHFPGLRAGSAGDDVLADLAAVHAYVNTDSRAQSSIAGTELTSGSPGHQAYLASLTSGLRRLPSYRGAALRVAGVFDDEARLLLPGEEVGEPVPIGASPLDKGYGDLPRDHYLIWSVTGRRTDMLTDADDTEQHISVYFAPGTRFRVLRTRARDDATVMLLRELPFNAPPAVPGVLDDTDAQLAERLDALADQLSSRTDPPT</sequence>
<dbReference type="RefSeq" id="WP_350724888.1">
    <property type="nucleotide sequence ID" value="NZ_JBEPCO010000061.1"/>
</dbReference>
<organism evidence="2 3">
    <name type="scientific">Streptomyces flaveolus</name>
    <dbReference type="NCBI Taxonomy" id="67297"/>
    <lineage>
        <taxon>Bacteria</taxon>
        <taxon>Bacillati</taxon>
        <taxon>Actinomycetota</taxon>
        <taxon>Actinomycetes</taxon>
        <taxon>Kitasatosporales</taxon>
        <taxon>Streptomycetaceae</taxon>
        <taxon>Streptomyces</taxon>
    </lineage>
</organism>
<keyword evidence="3" id="KW-1185">Reference proteome</keyword>
<reference evidence="2 3" key="1">
    <citation type="submission" date="2024-06" db="EMBL/GenBank/DDBJ databases">
        <title>The Natural Products Discovery Center: Release of the First 8490 Sequenced Strains for Exploring Actinobacteria Biosynthetic Diversity.</title>
        <authorList>
            <person name="Kalkreuter E."/>
            <person name="Kautsar S.A."/>
            <person name="Yang D."/>
            <person name="Bader C.D."/>
            <person name="Teijaro C.N."/>
            <person name="Fluegel L."/>
            <person name="Davis C.M."/>
            <person name="Simpson J.R."/>
            <person name="Lauterbach L."/>
            <person name="Steele A.D."/>
            <person name="Gui C."/>
            <person name="Meng S."/>
            <person name="Li G."/>
            <person name="Viehrig K."/>
            <person name="Ye F."/>
            <person name="Su P."/>
            <person name="Kiefer A.F."/>
            <person name="Nichols A."/>
            <person name="Cepeda A.J."/>
            <person name="Yan W."/>
            <person name="Fan B."/>
            <person name="Jiang Y."/>
            <person name="Adhikari A."/>
            <person name="Zheng C.-J."/>
            <person name="Schuster L."/>
            <person name="Cowan T.M."/>
            <person name="Smanski M.J."/>
            <person name="Chevrette M.G."/>
            <person name="De Carvalho L.P.S."/>
            <person name="Shen B."/>
        </authorList>
    </citation>
    <scope>NUCLEOTIDE SEQUENCE [LARGE SCALE GENOMIC DNA]</scope>
    <source>
        <strain evidence="2 3">NPDC000632</strain>
    </source>
</reference>
<dbReference type="EMBL" id="JBEPCV010000034">
    <property type="protein sequence ID" value="MER6907650.1"/>
    <property type="molecule type" value="Genomic_DNA"/>
</dbReference>
<dbReference type="Gene3D" id="3.90.176.10">
    <property type="entry name" value="Toxin ADP-ribosyltransferase, Chain A, domain 1"/>
    <property type="match status" value="1"/>
</dbReference>
<proteinExistence type="predicted"/>
<comment type="caution">
    <text evidence="2">The sequence shown here is derived from an EMBL/GenBank/DDBJ whole genome shotgun (WGS) entry which is preliminary data.</text>
</comment>
<accession>A0ABV1VMB6</accession>
<feature type="compositionally biased region" description="Pro residues" evidence="1">
    <location>
        <begin position="460"/>
        <end position="477"/>
    </location>
</feature>
<feature type="compositionally biased region" description="Low complexity" evidence="1">
    <location>
        <begin position="513"/>
        <end position="532"/>
    </location>
</feature>
<name>A0ABV1VMB6_9ACTN</name>
<feature type="compositionally biased region" description="Low complexity" evidence="1">
    <location>
        <begin position="484"/>
        <end position="506"/>
    </location>
</feature>
<evidence type="ECO:0000313" key="3">
    <source>
        <dbReference type="Proteomes" id="UP001490330"/>
    </source>
</evidence>
<feature type="compositionally biased region" description="Pro residues" evidence="1">
    <location>
        <begin position="592"/>
        <end position="608"/>
    </location>
</feature>
<gene>
    <name evidence="2" type="ORF">ABT322_28785</name>
</gene>
<dbReference type="Proteomes" id="UP001490330">
    <property type="component" value="Unassembled WGS sequence"/>
</dbReference>
<evidence type="ECO:0000256" key="1">
    <source>
        <dbReference type="SAM" id="MobiDB-lite"/>
    </source>
</evidence>
<evidence type="ECO:0000313" key="2">
    <source>
        <dbReference type="EMBL" id="MER6907650.1"/>
    </source>
</evidence>
<feature type="compositionally biased region" description="Pro residues" evidence="1">
    <location>
        <begin position="533"/>
        <end position="546"/>
    </location>
</feature>
<protein>
    <submittedName>
        <fullName evidence="2">Uncharacterized protein</fullName>
    </submittedName>
</protein>
<feature type="region of interest" description="Disordered" evidence="1">
    <location>
        <begin position="452"/>
        <end position="630"/>
    </location>
</feature>